<dbReference type="PANTHER" id="PTHR47723:SF19">
    <property type="entry name" value="POLYNUCLEOTIDYL TRANSFERASE, RIBONUCLEASE H-LIKE SUPERFAMILY PROTEIN"/>
    <property type="match status" value="1"/>
</dbReference>
<reference evidence="3 4" key="1">
    <citation type="journal article" date="2019" name="G3 (Bethesda)">
        <title>Sequencing of a Wild Apple (Malus baccata) Genome Unravels the Differences Between Cultivated and Wild Apple Species Regarding Disease Resistance and Cold Tolerance.</title>
        <authorList>
            <person name="Chen X."/>
        </authorList>
    </citation>
    <scope>NUCLEOTIDE SEQUENCE [LARGE SCALE GENOMIC DNA]</scope>
    <source>
        <strain evidence="4">cv. Shandingzi</strain>
        <tissue evidence="3">Leaves</tissue>
    </source>
</reference>
<dbReference type="AlphaFoldDB" id="A0A540KWQ8"/>
<evidence type="ECO:0000313" key="4">
    <source>
        <dbReference type="Proteomes" id="UP000315295"/>
    </source>
</evidence>
<feature type="region of interest" description="Disordered" evidence="1">
    <location>
        <begin position="1"/>
        <end position="32"/>
    </location>
</feature>
<accession>A0A540KWQ8</accession>
<dbReference type="InterPro" id="IPR053151">
    <property type="entry name" value="RNase_H-like"/>
</dbReference>
<dbReference type="Proteomes" id="UP000315295">
    <property type="component" value="Unassembled WGS sequence"/>
</dbReference>
<dbReference type="Pfam" id="PF13456">
    <property type="entry name" value="RVT_3"/>
    <property type="match status" value="1"/>
</dbReference>
<organism evidence="3 4">
    <name type="scientific">Malus baccata</name>
    <name type="common">Siberian crab apple</name>
    <name type="synonym">Pyrus baccata</name>
    <dbReference type="NCBI Taxonomy" id="106549"/>
    <lineage>
        <taxon>Eukaryota</taxon>
        <taxon>Viridiplantae</taxon>
        <taxon>Streptophyta</taxon>
        <taxon>Embryophyta</taxon>
        <taxon>Tracheophyta</taxon>
        <taxon>Spermatophyta</taxon>
        <taxon>Magnoliopsida</taxon>
        <taxon>eudicotyledons</taxon>
        <taxon>Gunneridae</taxon>
        <taxon>Pentapetalae</taxon>
        <taxon>rosids</taxon>
        <taxon>fabids</taxon>
        <taxon>Rosales</taxon>
        <taxon>Rosaceae</taxon>
        <taxon>Amygdaloideae</taxon>
        <taxon>Maleae</taxon>
        <taxon>Malus</taxon>
    </lineage>
</organism>
<evidence type="ECO:0000259" key="2">
    <source>
        <dbReference type="Pfam" id="PF13456"/>
    </source>
</evidence>
<dbReference type="InterPro" id="IPR002156">
    <property type="entry name" value="RNaseH_domain"/>
</dbReference>
<dbReference type="EMBL" id="VIEB01000897">
    <property type="protein sequence ID" value="TQD78675.1"/>
    <property type="molecule type" value="Genomic_DNA"/>
</dbReference>
<keyword evidence="4" id="KW-1185">Reference proteome</keyword>
<dbReference type="CDD" id="cd06222">
    <property type="entry name" value="RNase_H_like"/>
    <property type="match status" value="1"/>
</dbReference>
<evidence type="ECO:0000256" key="1">
    <source>
        <dbReference type="SAM" id="MobiDB-lite"/>
    </source>
</evidence>
<name>A0A540KWQ8_MALBA</name>
<proteinExistence type="predicted"/>
<dbReference type="Gene3D" id="3.30.420.10">
    <property type="entry name" value="Ribonuclease H-like superfamily/Ribonuclease H"/>
    <property type="match status" value="1"/>
</dbReference>
<sequence>MSSLSAEQNGDSAPTGSSGGGGDSQRSLPTPSQLWDFRNDVGEFIAARTQKVEGVTTPLLAEMLVVRTAAKLARELGVEAIEFEGDSSIVLVAINQKDSDDNSHFGTVINEVRHYLRSLPILKILHTRKGANRVAID</sequence>
<dbReference type="PANTHER" id="PTHR47723">
    <property type="entry name" value="OS05G0353850 PROTEIN"/>
    <property type="match status" value="1"/>
</dbReference>
<dbReference type="InterPro" id="IPR044730">
    <property type="entry name" value="RNase_H-like_dom_plant"/>
</dbReference>
<comment type="caution">
    <text evidence="3">The sequence shown here is derived from an EMBL/GenBank/DDBJ whole genome shotgun (WGS) entry which is preliminary data.</text>
</comment>
<protein>
    <recommendedName>
        <fullName evidence="2">RNase H type-1 domain-containing protein</fullName>
    </recommendedName>
</protein>
<dbReference type="InterPro" id="IPR036397">
    <property type="entry name" value="RNaseH_sf"/>
</dbReference>
<feature type="domain" description="RNase H type-1" evidence="2">
    <location>
        <begin position="37"/>
        <end position="136"/>
    </location>
</feature>
<gene>
    <name evidence="3" type="ORF">C1H46_035780</name>
</gene>
<dbReference type="GO" id="GO:0004523">
    <property type="term" value="F:RNA-DNA hybrid ribonuclease activity"/>
    <property type="evidence" value="ECO:0007669"/>
    <property type="project" value="InterPro"/>
</dbReference>
<evidence type="ECO:0000313" key="3">
    <source>
        <dbReference type="EMBL" id="TQD78675.1"/>
    </source>
</evidence>
<dbReference type="GO" id="GO:0003676">
    <property type="term" value="F:nucleic acid binding"/>
    <property type="evidence" value="ECO:0007669"/>
    <property type="project" value="InterPro"/>
</dbReference>